<dbReference type="eggNOG" id="COG0834">
    <property type="taxonomic scope" value="Bacteria"/>
</dbReference>
<evidence type="ECO:0000313" key="2">
    <source>
        <dbReference type="Proteomes" id="UP000001947"/>
    </source>
</evidence>
<keyword evidence="2" id="KW-1185">Reference proteome</keyword>
<dbReference type="SUPFAM" id="SSF53850">
    <property type="entry name" value="Periplasmic binding protein-like II"/>
    <property type="match status" value="1"/>
</dbReference>
<evidence type="ECO:0000313" key="1">
    <source>
        <dbReference type="EMBL" id="ABD83262.1"/>
    </source>
</evidence>
<reference evidence="1 2" key="1">
    <citation type="journal article" date="2008" name="PLoS Genet.">
        <title>Complete genome sequence of the complex carbohydrate-degrading marine bacterium, Saccharophagus degradans strain 2-40 T.</title>
        <authorList>
            <person name="Weiner R.M."/>
            <person name="Taylor L.E.II."/>
            <person name="Henrissat B."/>
            <person name="Hauser L."/>
            <person name="Land M."/>
            <person name="Coutinho P.M."/>
            <person name="Rancurel C."/>
            <person name="Saunders E.H."/>
            <person name="Longmire A.G."/>
            <person name="Zhang H."/>
            <person name="Bayer E.A."/>
            <person name="Gilbert H.J."/>
            <person name="Larimer F."/>
            <person name="Zhulin I.B."/>
            <person name="Ekborg N.A."/>
            <person name="Lamed R."/>
            <person name="Richardson P.M."/>
            <person name="Borovok I."/>
            <person name="Hutcheson S."/>
        </authorList>
    </citation>
    <scope>NUCLEOTIDE SEQUENCE [LARGE SCALE GENOMIC DNA]</scope>
    <source>
        <strain evidence="2">2-40 / ATCC 43961 / DSM 17024</strain>
    </source>
</reference>
<dbReference type="KEGG" id="sde:Sde_4007"/>
<dbReference type="HOGENOM" id="CLU_066015_0_0_6"/>
<dbReference type="EMBL" id="CP000282">
    <property type="protein sequence ID" value="ABD83262.1"/>
    <property type="molecule type" value="Genomic_DNA"/>
</dbReference>
<dbReference type="AlphaFoldDB" id="Q21DG7"/>
<accession>Q21DG7</accession>
<sequence>MAMRNTLVLIILLIAPLVVQAERQIHTTVFHTPSAEVESDARRIYTVELLRLALDKTVEDYGPYELRLVSGLSVRRMQQVAQLNKYENFFFKVSYTDQVAEQFTYAPFPIEFGIVGYRVCFVAPSFLQESNQVITLQQLQQHTVGQGLGWLDLDILQANEVPTVTVSQYLSLFPMVNKNRFDFLCRGINEIKLEMEQFAQSEPLTLNTSFIIRYPLPRFFFTNNSNPMATARINKGLHRAYTDGSAQALMLSFYKENIEFVDVKKRAIIPMTNPLIENIDKSYEQYVWGIEDLVFDK</sequence>
<gene>
    <name evidence="1" type="ordered locus">Sde_4007</name>
</gene>
<proteinExistence type="predicted"/>
<protein>
    <recommendedName>
        <fullName evidence="3">Solute-binding protein family 3/N-terminal domain-containing protein</fullName>
    </recommendedName>
</protein>
<dbReference type="Proteomes" id="UP000001947">
    <property type="component" value="Chromosome"/>
</dbReference>
<organism evidence="1 2">
    <name type="scientific">Saccharophagus degradans (strain 2-40 / ATCC 43961 / DSM 17024)</name>
    <dbReference type="NCBI Taxonomy" id="203122"/>
    <lineage>
        <taxon>Bacteria</taxon>
        <taxon>Pseudomonadati</taxon>
        <taxon>Pseudomonadota</taxon>
        <taxon>Gammaproteobacteria</taxon>
        <taxon>Cellvibrionales</taxon>
        <taxon>Cellvibrionaceae</taxon>
        <taxon>Saccharophagus</taxon>
    </lineage>
</organism>
<evidence type="ECO:0008006" key="3">
    <source>
        <dbReference type="Google" id="ProtNLM"/>
    </source>
</evidence>
<name>Q21DG7_SACD2</name>
<dbReference type="STRING" id="203122.Sde_4007"/>